<comment type="caution">
    <text evidence="2">The sequence shown here is derived from an EMBL/GenBank/DDBJ whole genome shotgun (WGS) entry which is preliminary data.</text>
</comment>
<protein>
    <recommendedName>
        <fullName evidence="1">EAL domain-containing protein</fullName>
    </recommendedName>
</protein>
<proteinExistence type="predicted"/>
<dbReference type="SMART" id="SM00052">
    <property type="entry name" value="EAL"/>
    <property type="match status" value="1"/>
</dbReference>
<name>A0A202FCW6_9LACO</name>
<dbReference type="GO" id="GO:0071111">
    <property type="term" value="F:cyclic-guanylate-specific phosphodiesterase activity"/>
    <property type="evidence" value="ECO:0007669"/>
    <property type="project" value="InterPro"/>
</dbReference>
<dbReference type="Proteomes" id="UP000196232">
    <property type="component" value="Unassembled WGS sequence"/>
</dbReference>
<accession>A0A202FCW6</accession>
<dbReference type="PANTHER" id="PTHR33121">
    <property type="entry name" value="CYCLIC DI-GMP PHOSPHODIESTERASE PDEF"/>
    <property type="match status" value="1"/>
</dbReference>
<sequence length="227" mass="26339">MYRYFIQPQLDKVNNSLIGYELLMKEKKPEGWRPPANFSDVPSHLMAQVLVATTKLLSLKIGSVSVNINRNQLMDEEVRDAIIEAQRILRPLRLVVELTEDTPSKNWSNEEYISLIKEFIDYGMDFSLDDCGTGTNQIDQIKDMIPLAAEIKFAIQNFGEKLRDPDIESKVIYWRDICRKENIRFILEGIEDEKDDALADKLGIDLRQGYYYGKPRLLKLKADDDEF</sequence>
<dbReference type="Pfam" id="PF00563">
    <property type="entry name" value="EAL"/>
    <property type="match status" value="1"/>
</dbReference>
<gene>
    <name evidence="2" type="ORF">LKACC16343_01159</name>
</gene>
<reference evidence="2 3" key="1">
    <citation type="submission" date="2017-03" db="EMBL/GenBank/DDBJ databases">
        <title>Genome sequence of Lactobacillus bobalius KACC 16343.</title>
        <authorList>
            <person name="Chun J."/>
        </authorList>
    </citation>
    <scope>NUCLEOTIDE SEQUENCE [LARGE SCALE GENOMIC DNA]</scope>
    <source>
        <strain evidence="2 3">KACC 16343</strain>
    </source>
</reference>
<dbReference type="InterPro" id="IPR050706">
    <property type="entry name" value="Cyclic-di-GMP_PDE-like"/>
</dbReference>
<evidence type="ECO:0000313" key="3">
    <source>
        <dbReference type="Proteomes" id="UP000196232"/>
    </source>
</evidence>
<dbReference type="InterPro" id="IPR001633">
    <property type="entry name" value="EAL_dom"/>
</dbReference>
<dbReference type="InterPro" id="IPR035919">
    <property type="entry name" value="EAL_sf"/>
</dbReference>
<dbReference type="PROSITE" id="PS50883">
    <property type="entry name" value="EAL"/>
    <property type="match status" value="1"/>
</dbReference>
<evidence type="ECO:0000259" key="1">
    <source>
        <dbReference type="PROSITE" id="PS50883"/>
    </source>
</evidence>
<dbReference type="PANTHER" id="PTHR33121:SF70">
    <property type="entry name" value="SIGNALING PROTEIN YKOW"/>
    <property type="match status" value="1"/>
</dbReference>
<organism evidence="2 3">
    <name type="scientific">Companilactobacillus bobalius</name>
    <dbReference type="NCBI Taxonomy" id="2801451"/>
    <lineage>
        <taxon>Bacteria</taxon>
        <taxon>Bacillati</taxon>
        <taxon>Bacillota</taxon>
        <taxon>Bacilli</taxon>
        <taxon>Lactobacillales</taxon>
        <taxon>Lactobacillaceae</taxon>
        <taxon>Companilactobacillus</taxon>
    </lineage>
</organism>
<dbReference type="RefSeq" id="WP_056953700.1">
    <property type="nucleotide sequence ID" value="NZ_LNUA01000031.1"/>
</dbReference>
<evidence type="ECO:0000313" key="2">
    <source>
        <dbReference type="EMBL" id="OVE98272.1"/>
    </source>
</evidence>
<dbReference type="Gene3D" id="3.20.20.450">
    <property type="entry name" value="EAL domain"/>
    <property type="match status" value="1"/>
</dbReference>
<dbReference type="SUPFAM" id="SSF141868">
    <property type="entry name" value="EAL domain-like"/>
    <property type="match status" value="1"/>
</dbReference>
<feature type="domain" description="EAL" evidence="1">
    <location>
        <begin position="1"/>
        <end position="227"/>
    </location>
</feature>
<dbReference type="EMBL" id="MYFM01000003">
    <property type="protein sequence ID" value="OVE98272.1"/>
    <property type="molecule type" value="Genomic_DNA"/>
</dbReference>
<dbReference type="AlphaFoldDB" id="A0A202FCW6"/>